<dbReference type="Pfam" id="PF02405">
    <property type="entry name" value="MlaE"/>
    <property type="match status" value="1"/>
</dbReference>
<gene>
    <name evidence="2" type="ORF">F2Q65_17025</name>
</gene>
<protein>
    <submittedName>
        <fullName evidence="2">ABC transporter permease</fullName>
    </submittedName>
</protein>
<dbReference type="PANTHER" id="PTHR30188">
    <property type="entry name" value="ABC TRANSPORTER PERMEASE PROTEIN-RELATED"/>
    <property type="match status" value="1"/>
</dbReference>
<dbReference type="EMBL" id="VWXX01000039">
    <property type="protein sequence ID" value="KAA6182913.1"/>
    <property type="molecule type" value="Genomic_DNA"/>
</dbReference>
<comment type="caution">
    <text evidence="2">The sequence shown here is derived from an EMBL/GenBank/DDBJ whole genome shotgun (WGS) entry which is preliminary data.</text>
</comment>
<accession>A0A5M8FDF4</accession>
<keyword evidence="3" id="KW-1185">Reference proteome</keyword>
<keyword evidence="1" id="KW-1133">Transmembrane helix</keyword>
<evidence type="ECO:0000313" key="2">
    <source>
        <dbReference type="EMBL" id="KAA6182913.1"/>
    </source>
</evidence>
<dbReference type="AlphaFoldDB" id="A0A5M8FDF4"/>
<keyword evidence="1" id="KW-0812">Transmembrane</keyword>
<reference evidence="2 3" key="1">
    <citation type="submission" date="2019-09" db="EMBL/GenBank/DDBJ databases">
        <title>Whole-genome sequence of the purple sulfur bacterium Thiohalocapsa marina DSM 19078.</title>
        <authorList>
            <person name="Kyndt J.A."/>
            <person name="Meyer T.E."/>
        </authorList>
    </citation>
    <scope>NUCLEOTIDE SEQUENCE [LARGE SCALE GENOMIC DNA]</scope>
    <source>
        <strain evidence="2 3">DSM 19078</strain>
    </source>
</reference>
<sequence>MRVSDGRSGTPWRGPAGWLERLGLAAVTARLCLAHYADVVLGRQQLDLAALAGALRQSGLSILPAITLVTAAAGAILGRQAASIVDEFNLPALLLLSISYAVIMELIPLLVGIMVAGRAGVALAVQQATLVVTGQMDGLLVSGVNPITFTTAPVLLAALLMSFAFAVWGSVVTLGTAFVWLLTVSDLAPSDLADALRLAIDPGDLLEAIVKPLVFALAIVLIATVNGSTGGRDPEGIGQAATRTMVGAVTSILLIDLLFALLW</sequence>
<feature type="transmembrane region" description="Helical" evidence="1">
    <location>
        <begin position="154"/>
        <end position="184"/>
    </location>
</feature>
<dbReference type="InterPro" id="IPR030802">
    <property type="entry name" value="Permease_MalE"/>
</dbReference>
<feature type="transmembrane region" description="Helical" evidence="1">
    <location>
        <begin position="245"/>
        <end position="262"/>
    </location>
</feature>
<feature type="transmembrane region" description="Helical" evidence="1">
    <location>
        <begin position="205"/>
        <end position="225"/>
    </location>
</feature>
<evidence type="ECO:0000313" key="3">
    <source>
        <dbReference type="Proteomes" id="UP000322981"/>
    </source>
</evidence>
<dbReference type="GO" id="GO:0043190">
    <property type="term" value="C:ATP-binding cassette (ABC) transporter complex"/>
    <property type="evidence" value="ECO:0007669"/>
    <property type="project" value="InterPro"/>
</dbReference>
<dbReference type="GO" id="GO:0005548">
    <property type="term" value="F:phospholipid transporter activity"/>
    <property type="evidence" value="ECO:0007669"/>
    <property type="project" value="TreeGrafter"/>
</dbReference>
<feature type="transmembrane region" description="Helical" evidence="1">
    <location>
        <begin position="60"/>
        <end position="78"/>
    </location>
</feature>
<evidence type="ECO:0000256" key="1">
    <source>
        <dbReference type="SAM" id="Phobius"/>
    </source>
</evidence>
<dbReference type="Proteomes" id="UP000322981">
    <property type="component" value="Unassembled WGS sequence"/>
</dbReference>
<keyword evidence="1" id="KW-0472">Membrane</keyword>
<name>A0A5M8FDF4_9GAMM</name>
<proteinExistence type="predicted"/>
<feature type="transmembrane region" description="Helical" evidence="1">
    <location>
        <begin position="90"/>
        <end position="116"/>
    </location>
</feature>
<organism evidence="2 3">
    <name type="scientific">Thiohalocapsa marina</name>
    <dbReference type="NCBI Taxonomy" id="424902"/>
    <lineage>
        <taxon>Bacteria</taxon>
        <taxon>Pseudomonadati</taxon>
        <taxon>Pseudomonadota</taxon>
        <taxon>Gammaproteobacteria</taxon>
        <taxon>Chromatiales</taxon>
        <taxon>Chromatiaceae</taxon>
        <taxon>Thiohalocapsa</taxon>
    </lineage>
</organism>
<dbReference type="OrthoDB" id="5763031at2"/>